<gene>
    <name evidence="2" type="ORF">JR316_008916</name>
</gene>
<protein>
    <recommendedName>
        <fullName evidence="1">T4 RNA ligase 1-like N-terminal domain-containing protein</fullName>
    </recommendedName>
</protein>
<dbReference type="EMBL" id="JAFIQS010000008">
    <property type="protein sequence ID" value="KAG5166826.1"/>
    <property type="molecule type" value="Genomic_DNA"/>
</dbReference>
<feature type="domain" description="T4 RNA ligase 1-like N-terminal" evidence="1">
    <location>
        <begin position="91"/>
        <end position="276"/>
    </location>
</feature>
<dbReference type="AlphaFoldDB" id="A0A8H7XSN0"/>
<sequence length="456" mass="52755">MLWSYPALLQFQTLLKDLDLQMGTIGSKPQRALHPHRIMLRHASERPRQPSNKVYSLITTKQHPTLPLAIHNYNNKATYLLKEWDDLTLAARTLITEKQTGTVVSRSLPKFFNYNEKFAYKPTGNEHAFAIEEKVDGSLISLFWYGGKWMFVSRTSFQSPHAESAQRILDTRYPGALKRLDKESTYVFELVDPKMPIKVVYTKEDLVLLSIVAKDGKEPPHNFDWTALSFSRPKRHVADTVAPSHLSKLNHDNEEGFVVKFWTSPNDRYPKRIKIKFESYFELAEGWKGKPSSSPRMPPSNSQILEIYSKHRLQIHHFKTDDIANTMAKHRENFLNSLEKIADDYGGAPWLNKIEKTWDRIDAIFTLQEGELTDAMSRLKKEGYIPSLANAKSNRLKDTFRKRMRRGDINQKLREALMAWYIDDAPVRRVAAFVNQLEIPVDLRSTEVLGKVEELV</sequence>
<proteinExistence type="predicted"/>
<name>A0A8H7XSN0_PSICU</name>
<organism evidence="2">
    <name type="scientific">Psilocybe cubensis</name>
    <name type="common">Psychedelic mushroom</name>
    <name type="synonym">Stropharia cubensis</name>
    <dbReference type="NCBI Taxonomy" id="181762"/>
    <lineage>
        <taxon>Eukaryota</taxon>
        <taxon>Fungi</taxon>
        <taxon>Dikarya</taxon>
        <taxon>Basidiomycota</taxon>
        <taxon>Agaricomycotina</taxon>
        <taxon>Agaricomycetes</taxon>
        <taxon>Agaricomycetidae</taxon>
        <taxon>Agaricales</taxon>
        <taxon>Agaricineae</taxon>
        <taxon>Strophariaceae</taxon>
        <taxon>Psilocybe</taxon>
    </lineage>
</organism>
<dbReference type="InterPro" id="IPR019039">
    <property type="entry name" value="T4-Rnl1-like_N"/>
</dbReference>
<reference evidence="2" key="1">
    <citation type="submission" date="2021-02" db="EMBL/GenBank/DDBJ databases">
        <title>Psilocybe cubensis genome.</title>
        <authorList>
            <person name="Mckernan K.J."/>
            <person name="Crawford S."/>
            <person name="Trippe A."/>
            <person name="Kane L.T."/>
            <person name="Mclaughlin S."/>
        </authorList>
    </citation>
    <scope>NUCLEOTIDE SEQUENCE [LARGE SCALE GENOMIC DNA]</scope>
    <source>
        <strain evidence="2">MGC-MH-2018</strain>
    </source>
</reference>
<comment type="caution">
    <text evidence="2">The sequence shown here is derived from an EMBL/GenBank/DDBJ whole genome shotgun (WGS) entry which is preliminary data.</text>
</comment>
<dbReference type="Pfam" id="PF09511">
    <property type="entry name" value="RNA_lig_T4_1"/>
    <property type="match status" value="1"/>
</dbReference>
<accession>A0A8H7XSN0</accession>
<evidence type="ECO:0000313" key="2">
    <source>
        <dbReference type="EMBL" id="KAG5166826.1"/>
    </source>
</evidence>
<evidence type="ECO:0000259" key="1">
    <source>
        <dbReference type="Pfam" id="PF09511"/>
    </source>
</evidence>